<keyword evidence="3" id="KW-1185">Reference proteome</keyword>
<evidence type="ECO:0000256" key="1">
    <source>
        <dbReference type="SAM" id="MobiDB-lite"/>
    </source>
</evidence>
<dbReference type="Proteomes" id="UP001341840">
    <property type="component" value="Unassembled WGS sequence"/>
</dbReference>
<evidence type="ECO:0000313" key="3">
    <source>
        <dbReference type="Proteomes" id="UP001341840"/>
    </source>
</evidence>
<comment type="caution">
    <text evidence="2">The sequence shown here is derived from an EMBL/GenBank/DDBJ whole genome shotgun (WGS) entry which is preliminary data.</text>
</comment>
<proteinExistence type="predicted"/>
<feature type="region of interest" description="Disordered" evidence="1">
    <location>
        <begin position="32"/>
        <end position="95"/>
    </location>
</feature>
<organism evidence="2 3">
    <name type="scientific">Stylosanthes scabra</name>
    <dbReference type="NCBI Taxonomy" id="79078"/>
    <lineage>
        <taxon>Eukaryota</taxon>
        <taxon>Viridiplantae</taxon>
        <taxon>Streptophyta</taxon>
        <taxon>Embryophyta</taxon>
        <taxon>Tracheophyta</taxon>
        <taxon>Spermatophyta</taxon>
        <taxon>Magnoliopsida</taxon>
        <taxon>eudicotyledons</taxon>
        <taxon>Gunneridae</taxon>
        <taxon>Pentapetalae</taxon>
        <taxon>rosids</taxon>
        <taxon>fabids</taxon>
        <taxon>Fabales</taxon>
        <taxon>Fabaceae</taxon>
        <taxon>Papilionoideae</taxon>
        <taxon>50 kb inversion clade</taxon>
        <taxon>dalbergioids sensu lato</taxon>
        <taxon>Dalbergieae</taxon>
        <taxon>Pterocarpus clade</taxon>
        <taxon>Stylosanthes</taxon>
    </lineage>
</organism>
<dbReference type="EMBL" id="JASCZI010152647">
    <property type="protein sequence ID" value="MED6176480.1"/>
    <property type="molecule type" value="Genomic_DNA"/>
</dbReference>
<name>A0ABU6VVQ1_9FABA</name>
<sequence>MNVIDSTKRDSTDVLQRKLDAIHKRNNTVLSTSVTQQRSLKNSAQSAGYQGQHNNVQLTQERIQERQEEFPLPSSESEPEPEGGMRDDNGSELGKGNIVVRATTIDEFLKEPGIDVDLDGISIGEQTTDLLDDSEDSEALNQNYYQYVMAESDDEEGHAKKKKNPWAYKLRGYLW</sequence>
<feature type="compositionally biased region" description="Polar residues" evidence="1">
    <location>
        <begin position="32"/>
        <end position="61"/>
    </location>
</feature>
<evidence type="ECO:0000313" key="2">
    <source>
        <dbReference type="EMBL" id="MED6176480.1"/>
    </source>
</evidence>
<accession>A0ABU6VVQ1</accession>
<protein>
    <submittedName>
        <fullName evidence="2">Uncharacterized protein</fullName>
    </submittedName>
</protein>
<gene>
    <name evidence="2" type="ORF">PIB30_088561</name>
</gene>
<reference evidence="2 3" key="1">
    <citation type="journal article" date="2023" name="Plants (Basel)">
        <title>Bridging the Gap: Combining Genomics and Transcriptomics Approaches to Understand Stylosanthes scabra, an Orphan Legume from the Brazilian Caatinga.</title>
        <authorList>
            <person name="Ferreira-Neto J.R.C."/>
            <person name="da Silva M.D."/>
            <person name="Binneck E."/>
            <person name="de Melo N.F."/>
            <person name="da Silva R.H."/>
            <person name="de Melo A.L.T.M."/>
            <person name="Pandolfi V."/>
            <person name="Bustamante F.O."/>
            <person name="Brasileiro-Vidal A.C."/>
            <person name="Benko-Iseppon A.M."/>
        </authorList>
    </citation>
    <scope>NUCLEOTIDE SEQUENCE [LARGE SCALE GENOMIC DNA]</scope>
    <source>
        <tissue evidence="2">Leaves</tissue>
    </source>
</reference>